<dbReference type="InterPro" id="IPR028082">
    <property type="entry name" value="Peripla_BP_I"/>
</dbReference>
<protein>
    <submittedName>
        <fullName evidence="2">Uncharacterized protein</fullName>
    </submittedName>
</protein>
<keyword evidence="1" id="KW-0472">Membrane</keyword>
<dbReference type="EMBL" id="BMNK01000009">
    <property type="protein sequence ID" value="GGP10746.1"/>
    <property type="molecule type" value="Genomic_DNA"/>
</dbReference>
<proteinExistence type="predicted"/>
<dbReference type="RefSeq" id="WP_189141289.1">
    <property type="nucleotide sequence ID" value="NZ_BMNK01000009.1"/>
</dbReference>
<dbReference type="AlphaFoldDB" id="A0A918E7H2"/>
<gene>
    <name evidence="2" type="ORF">GCM10012278_51620</name>
</gene>
<feature type="transmembrane region" description="Helical" evidence="1">
    <location>
        <begin position="150"/>
        <end position="169"/>
    </location>
</feature>
<keyword evidence="3" id="KW-1185">Reference proteome</keyword>
<dbReference type="Proteomes" id="UP000660745">
    <property type="component" value="Unassembled WGS sequence"/>
</dbReference>
<dbReference type="Gene3D" id="3.40.50.2300">
    <property type="match status" value="2"/>
</dbReference>
<feature type="transmembrane region" description="Helical" evidence="1">
    <location>
        <begin position="175"/>
        <end position="197"/>
    </location>
</feature>
<feature type="transmembrane region" description="Helical" evidence="1">
    <location>
        <begin position="372"/>
        <end position="391"/>
    </location>
</feature>
<sequence>MADPRSILERLLRRPAFWRADPPLPMVLVSGQGSLAAVEMLAEPYQDCVPYAHVREGEHGSVLELVKALAGEHGQLGKPVGGSLLPAPRFPLAQFVLWAREQRDLPPEGGGPWPPDPHAHSGYQEFKKRLKEWRKSRLAGYSSLKVSIDFVGRALVTWLPVGAVAVYFLGGVPDFVGIIPLALGILLALVGTAVQGWRSIRGSLTSRWFGRQPYLTYKRFERTPQYALRLAGASDADIERLLVHALARDLREAYKKWITPWPSWGRGRYALLLLEVGRPDGVNARFLRLMEETTRETGLLVPMVMLAAVPEAEARPQGDPVKLDELAGAVDQWRAAVRLRVPDLRLSIRAETPPDTPAPQGRPLTPRRGREVGYWFLVATLVLLPIGLVGWNQWDRVMHCGGLPWAERIGSECVGVVNATRDTPDDLFDGEVQELIKQIDANNAYAIESGRYVSVVVLGEFSIKKTTADDTRLAAAVSELQAVKQYQQDVSSTPRLRVLIANAGDNFAHGRRAARSITAMAEQEPHVMGVVGLPRSVAGVSDAIDELHLAKIPMVSSTATADTFGYIRDPVRPDHPGEPSPYYFHVGPTNFRMAALGARFAQQRLLAGVHKPSAVIVEDGSPGDQYAGNLADDFQAALSGQGVHVENRVTYTVESGGISSAAVKACRLKPDVIVYSGRASEFRDLLMAIEGNSCGKVRVIAGDDVVKVVHDHGAEIAAMKQVEVYYLALANRTLWRASSAEPTRFISKLLNGDYADNSDDNLILTYDAVSVIYQAAGSAYRGAGTQEGGLPSRGDILYRLARTTGEAAWEGSSGVIGFNATEQHAPADKAVALIRVAQNRQGNAEPVIRCGLLDTDETVKADPLCADLPDTALPGTQEKG</sequence>
<evidence type="ECO:0000313" key="3">
    <source>
        <dbReference type="Proteomes" id="UP000660745"/>
    </source>
</evidence>
<keyword evidence="1" id="KW-1133">Transmembrane helix</keyword>
<name>A0A918E7H2_9ACTN</name>
<organism evidence="2 3">
    <name type="scientific">Nonomuraea glycinis</name>
    <dbReference type="NCBI Taxonomy" id="2047744"/>
    <lineage>
        <taxon>Bacteria</taxon>
        <taxon>Bacillati</taxon>
        <taxon>Actinomycetota</taxon>
        <taxon>Actinomycetes</taxon>
        <taxon>Streptosporangiales</taxon>
        <taxon>Streptosporangiaceae</taxon>
        <taxon>Nonomuraea</taxon>
    </lineage>
</organism>
<dbReference type="SUPFAM" id="SSF53822">
    <property type="entry name" value="Periplasmic binding protein-like I"/>
    <property type="match status" value="1"/>
</dbReference>
<evidence type="ECO:0000256" key="1">
    <source>
        <dbReference type="SAM" id="Phobius"/>
    </source>
</evidence>
<keyword evidence="1" id="KW-0812">Transmembrane</keyword>
<reference evidence="2" key="2">
    <citation type="submission" date="2020-09" db="EMBL/GenBank/DDBJ databases">
        <authorList>
            <person name="Sun Q."/>
            <person name="Zhou Y."/>
        </authorList>
    </citation>
    <scope>NUCLEOTIDE SEQUENCE</scope>
    <source>
        <strain evidence="2">CGMCC 4.7430</strain>
    </source>
</reference>
<comment type="caution">
    <text evidence="2">The sequence shown here is derived from an EMBL/GenBank/DDBJ whole genome shotgun (WGS) entry which is preliminary data.</text>
</comment>
<evidence type="ECO:0000313" key="2">
    <source>
        <dbReference type="EMBL" id="GGP10746.1"/>
    </source>
</evidence>
<reference evidence="2" key="1">
    <citation type="journal article" date="2014" name="Int. J. Syst. Evol. Microbiol.">
        <title>Complete genome sequence of Corynebacterium casei LMG S-19264T (=DSM 44701T), isolated from a smear-ripened cheese.</title>
        <authorList>
            <consortium name="US DOE Joint Genome Institute (JGI-PGF)"/>
            <person name="Walter F."/>
            <person name="Albersmeier A."/>
            <person name="Kalinowski J."/>
            <person name="Ruckert C."/>
        </authorList>
    </citation>
    <scope>NUCLEOTIDE SEQUENCE</scope>
    <source>
        <strain evidence="2">CGMCC 4.7430</strain>
    </source>
</reference>
<accession>A0A918E7H2</accession>